<evidence type="ECO:0000256" key="8">
    <source>
        <dbReference type="ARBA" id="ARBA00023136"/>
    </source>
</evidence>
<proteinExistence type="inferred from homology"/>
<dbReference type="GO" id="GO:0009986">
    <property type="term" value="C:cell surface"/>
    <property type="evidence" value="ECO:0007669"/>
    <property type="project" value="TreeGrafter"/>
</dbReference>
<dbReference type="GO" id="GO:0005886">
    <property type="term" value="C:plasma membrane"/>
    <property type="evidence" value="ECO:0007669"/>
    <property type="project" value="UniProtKB-SubCell"/>
</dbReference>
<sequence>MAQPRYYSDDEMAASQPLGGPGPTPPRHRQFQQSYYEYYQDAHDRPPSQYQPRPQADPSFDRLRSQRRYNQEAANGGRGGTGQYAAAGTTLPSEYSGHGHPASPPRASPQRGTERRSWGQATSYPPQAQRPSPQSTIAPGADNFSNAAAGGMAGIALTGAEQNAGESGLDAIHGQQQQQQQPPPPPPHQQQPYHQYGNGRGDGYGERGMLSPGSNYPGDRNSHASLQGLAAAPLGSGYSTPGSRTSSRIGVDIYTDDPYQNYSRHQDSDLGVVNPHDIIDDGDDGLEYGRSAARTSMLSIGSKRDSHGAAAVGGAGTGGVLGGLVGRNGSGSVSNQYAPVSTAAPGDAASGGSGGGGGIYTAAAVGAAAGGEKAALHSAVSKGSGRGRKWKFAILIALAVAIVAGVVLGILFGVVLRDDHKGGSKSGAGSDDSTSTADGDTKANGDLDADSSEIQALMNNPDLRKVFPGMDYTPLNTQYPDCLTNPPSQNNVTRDMAVLSQLTNVVRLYGTDCNQTEMVIHAVNQLKLQDEVKIWLGVWQDKNETTNARQLRQMWNILDKYGTSYFKGIIVANEILFRQEMTITQLGSLLEEVRHNLTERKMSLPVATSDLGDNWTAGLAAQSDAIMANIHPFFSGTKVTEAADWTMYFWGNKTSGFLKKDESMNIIAETGWPSSGGTNCGSDYVTECPDGAVAGIDEMNRFLEDWVCRALEDGTEYFWFEAFDEPWKIRFNEPGKEWEDKWGLLTVDRKLKDGLKIPDCGGKRVSSS</sequence>
<keyword evidence="8 17" id="KW-0472">Membrane</keyword>
<dbReference type="OrthoDB" id="68336at2759"/>
<evidence type="ECO:0000256" key="2">
    <source>
        <dbReference type="ARBA" id="ARBA00004401"/>
    </source>
</evidence>
<dbReference type="PANTHER" id="PTHR16631">
    <property type="entry name" value="GLUCAN 1,3-BETA-GLUCOSIDASE"/>
    <property type="match status" value="1"/>
</dbReference>
<evidence type="ECO:0000256" key="1">
    <source>
        <dbReference type="ARBA" id="ARBA00000382"/>
    </source>
</evidence>
<dbReference type="VEuPathDB" id="FungiDB:MYCTH_2297176"/>
<dbReference type="Gene3D" id="3.20.20.80">
    <property type="entry name" value="Glycosidases"/>
    <property type="match status" value="1"/>
</dbReference>
<evidence type="ECO:0000256" key="7">
    <source>
        <dbReference type="ARBA" id="ARBA00022968"/>
    </source>
</evidence>
<dbReference type="FunFam" id="3.20.20.80:FF:000151">
    <property type="entry name" value="Glucan endo-1,3-beta-glucosidase btgC"/>
    <property type="match status" value="1"/>
</dbReference>
<dbReference type="GO" id="GO:0000272">
    <property type="term" value="P:polysaccharide catabolic process"/>
    <property type="evidence" value="ECO:0007669"/>
    <property type="project" value="UniProtKB-KW"/>
</dbReference>
<evidence type="ECO:0000256" key="16">
    <source>
        <dbReference type="SAM" id="MobiDB-lite"/>
    </source>
</evidence>
<dbReference type="AlphaFoldDB" id="G2Q4N5"/>
<feature type="region of interest" description="Disordered" evidence="16">
    <location>
        <begin position="420"/>
        <end position="449"/>
    </location>
</feature>
<keyword evidence="19" id="KW-1185">Reference proteome</keyword>
<evidence type="ECO:0000313" key="18">
    <source>
        <dbReference type="EMBL" id="AEO54524.1"/>
    </source>
</evidence>
<dbReference type="KEGG" id="mtm:MYCTH_2297176"/>
<evidence type="ECO:0000256" key="15">
    <source>
        <dbReference type="ARBA" id="ARBA00043078"/>
    </source>
</evidence>
<keyword evidence="7" id="KW-0735">Signal-anchor</keyword>
<dbReference type="InParanoid" id="G2Q4N5"/>
<evidence type="ECO:0000256" key="3">
    <source>
        <dbReference type="ARBA" id="ARBA00008773"/>
    </source>
</evidence>
<dbReference type="InterPro" id="IPR050732">
    <property type="entry name" value="Beta-glucan_modifiers"/>
</dbReference>
<keyword evidence="17" id="KW-0812">Transmembrane</keyword>
<keyword evidence="17" id="KW-1133">Transmembrane helix</keyword>
<dbReference type="GO" id="GO:0009277">
    <property type="term" value="C:fungal-type cell wall"/>
    <property type="evidence" value="ECO:0007669"/>
    <property type="project" value="TreeGrafter"/>
</dbReference>
<comment type="function">
    <text evidence="13">Glucanases play a role in cell expansion during growth, in cell-cell fusion during mating, and in spore release during sporulation. This enzyme may be involved in beta-glucan degradation. Active on laminarin and lichenan.</text>
</comment>
<accession>G2Q4N5</accession>
<evidence type="ECO:0000313" key="19">
    <source>
        <dbReference type="Proteomes" id="UP000007322"/>
    </source>
</evidence>
<reference evidence="18 19" key="1">
    <citation type="journal article" date="2011" name="Nat. Biotechnol.">
        <title>Comparative genomic analysis of the thermophilic biomass-degrading fungi Myceliophthora thermophila and Thielavia terrestris.</title>
        <authorList>
            <person name="Berka R.M."/>
            <person name="Grigoriev I.V."/>
            <person name="Otillar R."/>
            <person name="Salamov A."/>
            <person name="Grimwood J."/>
            <person name="Reid I."/>
            <person name="Ishmael N."/>
            <person name="John T."/>
            <person name="Darmond C."/>
            <person name="Moisan M.-C."/>
            <person name="Henrissat B."/>
            <person name="Coutinho P.M."/>
            <person name="Lombard V."/>
            <person name="Natvig D.O."/>
            <person name="Lindquist E."/>
            <person name="Schmutz J."/>
            <person name="Lucas S."/>
            <person name="Harris P."/>
            <person name="Powlowski J."/>
            <person name="Bellemare A."/>
            <person name="Taylor D."/>
            <person name="Butler G."/>
            <person name="de Vries R.P."/>
            <person name="Allijn I.E."/>
            <person name="van den Brink J."/>
            <person name="Ushinsky S."/>
            <person name="Storms R."/>
            <person name="Powell A.J."/>
            <person name="Paulsen I.T."/>
            <person name="Elbourne L.D.H."/>
            <person name="Baker S.E."/>
            <person name="Magnuson J."/>
            <person name="LaBoissiere S."/>
            <person name="Clutterbuck A.J."/>
            <person name="Martinez D."/>
            <person name="Wogulis M."/>
            <person name="de Leon A.L."/>
            <person name="Rey M.W."/>
            <person name="Tsang A."/>
        </authorList>
    </citation>
    <scope>NUCLEOTIDE SEQUENCE [LARGE SCALE GENOMIC DNA]</scope>
    <source>
        <strain evidence="19">ATCC 42464 / BCRC 31852 / DSM 1799</strain>
    </source>
</reference>
<dbReference type="eggNOG" id="ENOG502QTKT">
    <property type="taxonomic scope" value="Eukaryota"/>
</dbReference>
<comment type="similarity">
    <text evidence="3">Belongs to the glycosyl hydrolase 17 family.</text>
</comment>
<evidence type="ECO:0000256" key="13">
    <source>
        <dbReference type="ARBA" id="ARBA00037649"/>
    </source>
</evidence>
<dbReference type="GeneID" id="11509109"/>
<keyword evidence="6 18" id="KW-0378">Hydrolase</keyword>
<evidence type="ECO:0000256" key="11">
    <source>
        <dbReference type="ARBA" id="ARBA00023316"/>
    </source>
</evidence>
<dbReference type="EMBL" id="CP003002">
    <property type="protein sequence ID" value="AEO54524.1"/>
    <property type="molecule type" value="Genomic_DNA"/>
</dbReference>
<dbReference type="OMA" id="QYPDCLK"/>
<keyword evidence="10" id="KW-0119">Carbohydrate metabolism</keyword>
<dbReference type="STRING" id="573729.G2Q4N5"/>
<feature type="compositionally biased region" description="Polar residues" evidence="16">
    <location>
        <begin position="119"/>
        <end position="137"/>
    </location>
</feature>
<dbReference type="GO" id="GO:0005576">
    <property type="term" value="C:extracellular region"/>
    <property type="evidence" value="ECO:0007669"/>
    <property type="project" value="TreeGrafter"/>
</dbReference>
<organism evidence="18 19">
    <name type="scientific">Thermothelomyces thermophilus (strain ATCC 42464 / BCRC 31852 / DSM 1799)</name>
    <name type="common">Sporotrichum thermophile</name>
    <dbReference type="NCBI Taxonomy" id="573729"/>
    <lineage>
        <taxon>Eukaryota</taxon>
        <taxon>Fungi</taxon>
        <taxon>Dikarya</taxon>
        <taxon>Ascomycota</taxon>
        <taxon>Pezizomycotina</taxon>
        <taxon>Sordariomycetes</taxon>
        <taxon>Sordariomycetidae</taxon>
        <taxon>Sordariales</taxon>
        <taxon>Chaetomiaceae</taxon>
        <taxon>Thermothelomyces</taxon>
    </lineage>
</organism>
<dbReference type="GO" id="GO:0042973">
    <property type="term" value="F:glucan endo-1,3-beta-D-glucosidase activity"/>
    <property type="evidence" value="ECO:0007669"/>
    <property type="project" value="UniProtKB-EC"/>
</dbReference>
<dbReference type="InterPro" id="IPR017853">
    <property type="entry name" value="GH"/>
</dbReference>
<dbReference type="RefSeq" id="XP_003659769.1">
    <property type="nucleotide sequence ID" value="XM_003659721.1"/>
</dbReference>
<feature type="transmembrane region" description="Helical" evidence="17">
    <location>
        <begin position="392"/>
        <end position="416"/>
    </location>
</feature>
<evidence type="ECO:0000256" key="4">
    <source>
        <dbReference type="ARBA" id="ARBA00012780"/>
    </source>
</evidence>
<dbReference type="PANTHER" id="PTHR16631:SF17">
    <property type="entry name" value="GLUCAN ENDO-1,3-BETA-GLUCOSIDASE BTGC"/>
    <property type="match status" value="1"/>
</dbReference>
<evidence type="ECO:0000256" key="14">
    <source>
        <dbReference type="ARBA" id="ARBA00042373"/>
    </source>
</evidence>
<comment type="subcellular location">
    <subcellularLocation>
        <location evidence="2">Cell membrane</location>
        <topology evidence="2">Single-pass type II membrane protein</topology>
    </subcellularLocation>
</comment>
<dbReference type="EC" id="3.2.1.39" evidence="4"/>
<evidence type="ECO:0000256" key="9">
    <source>
        <dbReference type="ARBA" id="ARBA00023180"/>
    </source>
</evidence>
<evidence type="ECO:0000256" key="6">
    <source>
        <dbReference type="ARBA" id="ARBA00022801"/>
    </source>
</evidence>
<dbReference type="GO" id="GO:0071555">
    <property type="term" value="P:cell wall organization"/>
    <property type="evidence" value="ECO:0007669"/>
    <property type="project" value="UniProtKB-KW"/>
</dbReference>
<evidence type="ECO:0000256" key="12">
    <source>
        <dbReference type="ARBA" id="ARBA00023326"/>
    </source>
</evidence>
<name>G2Q4N5_THET4</name>
<evidence type="ECO:0000256" key="10">
    <source>
        <dbReference type="ARBA" id="ARBA00023277"/>
    </source>
</evidence>
<keyword evidence="12" id="KW-0624">Polysaccharide degradation</keyword>
<evidence type="ECO:0000256" key="17">
    <source>
        <dbReference type="SAM" id="Phobius"/>
    </source>
</evidence>
<gene>
    <name evidence="18" type="ORF">MYCTH_2297176</name>
</gene>
<dbReference type="Proteomes" id="UP000007322">
    <property type="component" value="Chromosome 1"/>
</dbReference>
<keyword evidence="5" id="KW-1003">Cell membrane</keyword>
<keyword evidence="11" id="KW-0961">Cell wall biogenesis/degradation</keyword>
<keyword evidence="9" id="KW-0325">Glycoprotein</keyword>
<dbReference type="HOGENOM" id="CLU_011476_0_0_1"/>
<dbReference type="SUPFAM" id="SSF51445">
    <property type="entry name" value="(Trans)glycosidases"/>
    <property type="match status" value="1"/>
</dbReference>
<feature type="region of interest" description="Disordered" evidence="16">
    <location>
        <begin position="1"/>
        <end position="223"/>
    </location>
</feature>
<feature type="compositionally biased region" description="Low complexity" evidence="16">
    <location>
        <begin position="427"/>
        <end position="438"/>
    </location>
</feature>
<protein>
    <recommendedName>
        <fullName evidence="4">glucan endo-1,3-beta-D-glucosidase</fullName>
        <ecNumber evidence="4">3.2.1.39</ecNumber>
    </recommendedName>
    <alternativeName>
        <fullName evidence="15">Endo-1,3-beta-glucanase btgC</fullName>
    </alternativeName>
    <alternativeName>
        <fullName evidence="14">Laminarinase btgC</fullName>
    </alternativeName>
</protein>
<comment type="catalytic activity">
    <reaction evidence="1">
        <text>Hydrolysis of (1-&gt;3)-beta-D-glucosidic linkages in (1-&gt;3)-beta-D-glucans.</text>
        <dbReference type="EC" id="3.2.1.39"/>
    </reaction>
</comment>
<evidence type="ECO:0000256" key="5">
    <source>
        <dbReference type="ARBA" id="ARBA00022475"/>
    </source>
</evidence>